<accession>A0A8K0WLN7</accession>
<dbReference type="PANTHER" id="PTHR11559">
    <property type="entry name" value="CARBOXYLESTERASE"/>
    <property type="match status" value="1"/>
</dbReference>
<protein>
    <recommendedName>
        <fullName evidence="3">Carboxylic ester hydrolase</fullName>
        <ecNumber evidence="3">3.1.1.-</ecNumber>
    </recommendedName>
</protein>
<sequence length="516" mass="56669">MRPQLVAALAGVASAFPAAQDLLANLDYGTFQGAYSSRYNISYWQKIPYAAPPVGENRFRAPQPPLSIEGVYDSSQRFDMCPQRTVNGSEDCLYLGLYSRPWTPSQPLRPVIVTFHGGGFVQGAATFTPPPSAYPILNVSETMNLLFVYPSYRLNAFGFLPGREIAADDMSDTNAGLRDQEYVLQWTRKYIRQFGGDPDKVTVWGQSAGGGSVLAQVIASRHRSGEPLFDKALASSPFWPKTYRYDSAEAQDIYDTLAKLTGCAGADSLKCLKTVDVQKIRDASLVITDSHKWTTSSFTWGPVVGDDFLPVPLSQATSEKAIVPHAFSMYNTHEGESFINATVSAAGDFDIWLEDYLPGLSKCDVSQIGRLYPPSGIISETESYSDAFTRAGLVYRDTVLTCPALWTAGAAETGWLGEYTMAPARHASDVYWWNTINEAHTRDLLHYQGYAGALASFFATGDPNKLKLTEPAVAGTPKLASGKRWIIDEAGFGTGDVALIKQRRNLWRRLSHKIPI</sequence>
<dbReference type="Gene3D" id="3.40.50.1820">
    <property type="entry name" value="alpha/beta hydrolase"/>
    <property type="match status" value="1"/>
</dbReference>
<dbReference type="SUPFAM" id="SSF53474">
    <property type="entry name" value="alpha/beta-Hydrolases"/>
    <property type="match status" value="1"/>
</dbReference>
<organism evidence="5 6">
    <name type="scientific">Stachybotrys elegans</name>
    <dbReference type="NCBI Taxonomy" id="80388"/>
    <lineage>
        <taxon>Eukaryota</taxon>
        <taxon>Fungi</taxon>
        <taxon>Dikarya</taxon>
        <taxon>Ascomycota</taxon>
        <taxon>Pezizomycotina</taxon>
        <taxon>Sordariomycetes</taxon>
        <taxon>Hypocreomycetidae</taxon>
        <taxon>Hypocreales</taxon>
        <taxon>Stachybotryaceae</taxon>
        <taxon>Stachybotrys</taxon>
    </lineage>
</organism>
<dbReference type="EC" id="3.1.1.-" evidence="3"/>
<keyword evidence="2 3" id="KW-0378">Hydrolase</keyword>
<dbReference type="OrthoDB" id="408631at2759"/>
<dbReference type="Pfam" id="PF00135">
    <property type="entry name" value="COesterase"/>
    <property type="match status" value="1"/>
</dbReference>
<reference evidence="5" key="1">
    <citation type="journal article" date="2021" name="Nat. Commun.">
        <title>Genetic determinants of endophytism in the Arabidopsis root mycobiome.</title>
        <authorList>
            <person name="Mesny F."/>
            <person name="Miyauchi S."/>
            <person name="Thiergart T."/>
            <person name="Pickel B."/>
            <person name="Atanasova L."/>
            <person name="Karlsson M."/>
            <person name="Huettel B."/>
            <person name="Barry K.W."/>
            <person name="Haridas S."/>
            <person name="Chen C."/>
            <person name="Bauer D."/>
            <person name="Andreopoulos W."/>
            <person name="Pangilinan J."/>
            <person name="LaButti K."/>
            <person name="Riley R."/>
            <person name="Lipzen A."/>
            <person name="Clum A."/>
            <person name="Drula E."/>
            <person name="Henrissat B."/>
            <person name="Kohler A."/>
            <person name="Grigoriev I.V."/>
            <person name="Martin F.M."/>
            <person name="Hacquard S."/>
        </authorList>
    </citation>
    <scope>NUCLEOTIDE SEQUENCE</scope>
    <source>
        <strain evidence="5">MPI-CAGE-CH-0235</strain>
    </source>
</reference>
<evidence type="ECO:0000256" key="3">
    <source>
        <dbReference type="RuleBase" id="RU361235"/>
    </source>
</evidence>
<comment type="caution">
    <text evidence="5">The sequence shown here is derived from an EMBL/GenBank/DDBJ whole genome shotgun (WGS) entry which is preliminary data.</text>
</comment>
<dbReference type="Proteomes" id="UP000813444">
    <property type="component" value="Unassembled WGS sequence"/>
</dbReference>
<name>A0A8K0WLN7_9HYPO</name>
<dbReference type="AlphaFoldDB" id="A0A8K0WLN7"/>
<comment type="similarity">
    <text evidence="1 3">Belongs to the type-B carboxylesterase/lipase family.</text>
</comment>
<dbReference type="InterPro" id="IPR019826">
    <property type="entry name" value="Carboxylesterase_B_AS"/>
</dbReference>
<gene>
    <name evidence="5" type="ORF">B0I35DRAFT_483582</name>
</gene>
<evidence type="ECO:0000256" key="1">
    <source>
        <dbReference type="ARBA" id="ARBA00005964"/>
    </source>
</evidence>
<dbReference type="GO" id="GO:0016787">
    <property type="term" value="F:hydrolase activity"/>
    <property type="evidence" value="ECO:0007669"/>
    <property type="project" value="UniProtKB-KW"/>
</dbReference>
<evidence type="ECO:0000313" key="5">
    <source>
        <dbReference type="EMBL" id="KAH7305825.1"/>
    </source>
</evidence>
<dbReference type="InterPro" id="IPR029058">
    <property type="entry name" value="AB_hydrolase_fold"/>
</dbReference>
<evidence type="ECO:0000256" key="2">
    <source>
        <dbReference type="ARBA" id="ARBA00022801"/>
    </source>
</evidence>
<dbReference type="InterPro" id="IPR002018">
    <property type="entry name" value="CarbesteraseB"/>
</dbReference>
<dbReference type="EMBL" id="JAGPNK010000017">
    <property type="protein sequence ID" value="KAH7305825.1"/>
    <property type="molecule type" value="Genomic_DNA"/>
</dbReference>
<proteinExistence type="inferred from homology"/>
<evidence type="ECO:0000313" key="6">
    <source>
        <dbReference type="Proteomes" id="UP000813444"/>
    </source>
</evidence>
<dbReference type="PROSITE" id="PS00122">
    <property type="entry name" value="CARBOXYLESTERASE_B_1"/>
    <property type="match status" value="1"/>
</dbReference>
<dbReference type="InterPro" id="IPR050309">
    <property type="entry name" value="Type-B_Carboxylest/Lipase"/>
</dbReference>
<feature type="domain" description="Carboxylesterase type B" evidence="4">
    <location>
        <begin position="24"/>
        <end position="345"/>
    </location>
</feature>
<keyword evidence="6" id="KW-1185">Reference proteome</keyword>
<dbReference type="FunFam" id="3.40.50.1820:FF:000299">
    <property type="entry name" value="Carboxylic ester hydrolase"/>
    <property type="match status" value="1"/>
</dbReference>
<evidence type="ECO:0000259" key="4">
    <source>
        <dbReference type="Pfam" id="PF00135"/>
    </source>
</evidence>